<accession>A0ACC0CR65</accession>
<gene>
    <name evidence="1" type="ORF">F4821DRAFT_245971</name>
</gene>
<name>A0ACC0CR65_9PEZI</name>
<comment type="caution">
    <text evidence="1">The sequence shown here is derived from an EMBL/GenBank/DDBJ whole genome shotgun (WGS) entry which is preliminary data.</text>
</comment>
<dbReference type="EMBL" id="MU394361">
    <property type="protein sequence ID" value="KAI6082886.1"/>
    <property type="molecule type" value="Genomic_DNA"/>
</dbReference>
<sequence>MASEEQAKIKLYWLEQSRAQNILWLLEELKVPYELETFHRVNLLAPPELKKIHPLGKSPVISVTPPGSTEPIVLAESGFITQYLSEHFGQGTTMMPKRWKDGQEGKIGGETKQWLRWQYLLHYVEGSLMPMLIMAMVLGALKGPKIPFYIRPITSMVVNQIFSRMVLPNAKAHLGFLEQQLETSGGDYLCGPDLTSADVLLSFGLLAAKDKFETFGTWEGDGPKALFPKVFAYIDRLESHPGYQKSIQTVKEIDSSMGIMFPA</sequence>
<proteinExistence type="predicted"/>
<dbReference type="Proteomes" id="UP001497680">
    <property type="component" value="Unassembled WGS sequence"/>
</dbReference>
<reference evidence="1 2" key="1">
    <citation type="journal article" date="2022" name="New Phytol.">
        <title>Ecological generalism drives hyperdiversity of secondary metabolite gene clusters in xylarialean endophytes.</title>
        <authorList>
            <person name="Franco M.E.E."/>
            <person name="Wisecaver J.H."/>
            <person name="Arnold A.E."/>
            <person name="Ju Y.M."/>
            <person name="Slot J.C."/>
            <person name="Ahrendt S."/>
            <person name="Moore L.P."/>
            <person name="Eastman K.E."/>
            <person name="Scott K."/>
            <person name="Konkel Z."/>
            <person name="Mondo S.J."/>
            <person name="Kuo A."/>
            <person name="Hayes R.D."/>
            <person name="Haridas S."/>
            <person name="Andreopoulos B."/>
            <person name="Riley R."/>
            <person name="LaButti K."/>
            <person name="Pangilinan J."/>
            <person name="Lipzen A."/>
            <person name="Amirebrahimi M."/>
            <person name="Yan J."/>
            <person name="Adam C."/>
            <person name="Keymanesh K."/>
            <person name="Ng V."/>
            <person name="Louie K."/>
            <person name="Northen T."/>
            <person name="Drula E."/>
            <person name="Henrissat B."/>
            <person name="Hsieh H.M."/>
            <person name="Youens-Clark K."/>
            <person name="Lutzoni F."/>
            <person name="Miadlikowska J."/>
            <person name="Eastwood D.C."/>
            <person name="Hamelin R.C."/>
            <person name="Grigoriev I.V."/>
            <person name="U'Ren J.M."/>
        </authorList>
    </citation>
    <scope>NUCLEOTIDE SEQUENCE [LARGE SCALE GENOMIC DNA]</scope>
    <source>
        <strain evidence="1 2">ER1909</strain>
    </source>
</reference>
<evidence type="ECO:0000313" key="1">
    <source>
        <dbReference type="EMBL" id="KAI6082886.1"/>
    </source>
</evidence>
<keyword evidence="2" id="KW-1185">Reference proteome</keyword>
<organism evidence="1 2">
    <name type="scientific">Hypoxylon rubiginosum</name>
    <dbReference type="NCBI Taxonomy" id="110542"/>
    <lineage>
        <taxon>Eukaryota</taxon>
        <taxon>Fungi</taxon>
        <taxon>Dikarya</taxon>
        <taxon>Ascomycota</taxon>
        <taxon>Pezizomycotina</taxon>
        <taxon>Sordariomycetes</taxon>
        <taxon>Xylariomycetidae</taxon>
        <taxon>Xylariales</taxon>
        <taxon>Hypoxylaceae</taxon>
        <taxon>Hypoxylon</taxon>
    </lineage>
</organism>
<protein>
    <submittedName>
        <fullName evidence="1">Glutathione S-transferase</fullName>
    </submittedName>
</protein>
<evidence type="ECO:0000313" key="2">
    <source>
        <dbReference type="Proteomes" id="UP001497680"/>
    </source>
</evidence>